<comment type="caution">
    <text evidence="3">The sequence shown here is derived from an EMBL/GenBank/DDBJ whole genome shotgun (WGS) entry which is preliminary data.</text>
</comment>
<reference evidence="3 4" key="1">
    <citation type="submission" date="2021-12" db="EMBL/GenBank/DDBJ databases">
        <title>High titer production of polyol ester of fatty acids by Rhodotorula paludigena BS15 towards product separation-free biomass refinery.</title>
        <authorList>
            <person name="Mano J."/>
            <person name="Ono H."/>
            <person name="Tanaka T."/>
            <person name="Naito K."/>
            <person name="Sushida H."/>
            <person name="Ike M."/>
            <person name="Tokuyasu K."/>
            <person name="Kitaoka M."/>
        </authorList>
    </citation>
    <scope>NUCLEOTIDE SEQUENCE [LARGE SCALE GENOMIC DNA]</scope>
    <source>
        <strain evidence="3 4">BS15</strain>
    </source>
</reference>
<sequence>MLEGLVGALVSARADMYARISNLADGVKTCADGVARIDGVVTQLTTQVTQVETVLSTLEQASVLRGEQDAPLKQLATDVENAARSASQVQASLRILEARVQVNEEDLEQIKRLDEARNAREVRSYTREIIALKKRCEFAQWRTSTSADAAPGTPRQSWASNISWSGLVAFVTSVANPLAVYRQMVTERKAEAHGQRDTLKEIETDKDAVGTQP</sequence>
<protein>
    <submittedName>
        <fullName evidence="3">Uncharacterized protein</fullName>
    </submittedName>
</protein>
<dbReference type="AlphaFoldDB" id="A0AAV5GWP5"/>
<dbReference type="EMBL" id="BQKY01000014">
    <property type="protein sequence ID" value="GJN93604.1"/>
    <property type="molecule type" value="Genomic_DNA"/>
</dbReference>
<gene>
    <name evidence="3" type="ORF">Rhopal_006661-T1</name>
</gene>
<name>A0AAV5GWP5_9BASI</name>
<organism evidence="3 4">
    <name type="scientific">Rhodotorula paludigena</name>
    <dbReference type="NCBI Taxonomy" id="86838"/>
    <lineage>
        <taxon>Eukaryota</taxon>
        <taxon>Fungi</taxon>
        <taxon>Dikarya</taxon>
        <taxon>Basidiomycota</taxon>
        <taxon>Pucciniomycotina</taxon>
        <taxon>Microbotryomycetes</taxon>
        <taxon>Sporidiobolales</taxon>
        <taxon>Sporidiobolaceae</taxon>
        <taxon>Rhodotorula</taxon>
    </lineage>
</organism>
<keyword evidence="4" id="KW-1185">Reference proteome</keyword>
<dbReference type="Proteomes" id="UP001342314">
    <property type="component" value="Unassembled WGS sequence"/>
</dbReference>
<proteinExistence type="predicted"/>
<evidence type="ECO:0000313" key="3">
    <source>
        <dbReference type="EMBL" id="GJN93604.1"/>
    </source>
</evidence>
<feature type="coiled-coil region" evidence="1">
    <location>
        <begin position="79"/>
        <end position="113"/>
    </location>
</feature>
<evidence type="ECO:0000313" key="4">
    <source>
        <dbReference type="Proteomes" id="UP001342314"/>
    </source>
</evidence>
<feature type="region of interest" description="Disordered" evidence="2">
    <location>
        <begin position="190"/>
        <end position="213"/>
    </location>
</feature>
<evidence type="ECO:0000256" key="2">
    <source>
        <dbReference type="SAM" id="MobiDB-lite"/>
    </source>
</evidence>
<accession>A0AAV5GWP5</accession>
<keyword evidence="1" id="KW-0175">Coiled coil</keyword>
<evidence type="ECO:0000256" key="1">
    <source>
        <dbReference type="SAM" id="Coils"/>
    </source>
</evidence>